<dbReference type="Gene3D" id="3.90.79.10">
    <property type="entry name" value="Nucleoside Triphosphate Pyrophosphohydrolase"/>
    <property type="match status" value="1"/>
</dbReference>
<dbReference type="InterPro" id="IPR015797">
    <property type="entry name" value="NUDIX_hydrolase-like_dom_sf"/>
</dbReference>
<dbReference type="InterPro" id="IPR020084">
    <property type="entry name" value="NUDIX_hydrolase_CS"/>
</dbReference>
<keyword evidence="7" id="KW-1185">Reference proteome</keyword>
<evidence type="ECO:0000256" key="1">
    <source>
        <dbReference type="ARBA" id="ARBA00001946"/>
    </source>
</evidence>
<dbReference type="Proteomes" id="UP000578449">
    <property type="component" value="Unassembled WGS sequence"/>
</dbReference>
<reference evidence="6 7" key="1">
    <citation type="submission" date="2020-08" db="EMBL/GenBank/DDBJ databases">
        <title>Genomic Encyclopedia of Type Strains, Phase IV (KMG-IV): sequencing the most valuable type-strain genomes for metagenomic binning, comparative biology and taxonomic classification.</title>
        <authorList>
            <person name="Goeker M."/>
        </authorList>
    </citation>
    <scope>NUCLEOTIDE SEQUENCE [LARGE SCALE GENOMIC DNA]</scope>
    <source>
        <strain evidence="6 7">DSM 45615</strain>
    </source>
</reference>
<evidence type="ECO:0000313" key="7">
    <source>
        <dbReference type="Proteomes" id="UP000578449"/>
    </source>
</evidence>
<dbReference type="AlphaFoldDB" id="A0A840NZ66"/>
<dbReference type="RefSeq" id="WP_185051084.1">
    <property type="nucleotide sequence ID" value="NZ_BAABIX010000053.1"/>
</dbReference>
<dbReference type="PANTHER" id="PTHR43046">
    <property type="entry name" value="GDP-MANNOSE MANNOSYL HYDROLASE"/>
    <property type="match status" value="1"/>
</dbReference>
<keyword evidence="3 4" id="KW-0378">Hydrolase</keyword>
<comment type="caution">
    <text evidence="6">The sequence shown here is derived from an EMBL/GenBank/DDBJ whole genome shotgun (WGS) entry which is preliminary data.</text>
</comment>
<comment type="cofactor">
    <cofactor evidence="1">
        <name>Mg(2+)</name>
        <dbReference type="ChEBI" id="CHEBI:18420"/>
    </cofactor>
</comment>
<dbReference type="InterPro" id="IPR020476">
    <property type="entry name" value="Nudix_hydrolase"/>
</dbReference>
<comment type="similarity">
    <text evidence="2 4">Belongs to the Nudix hydrolase family.</text>
</comment>
<evidence type="ECO:0000256" key="3">
    <source>
        <dbReference type="ARBA" id="ARBA00022801"/>
    </source>
</evidence>
<proteinExistence type="inferred from homology"/>
<sequence length="158" mass="17388">MASRIDYYDDPDAPAANSLVPSVNVIVTNEAGDVLMIRRSDNDNWAVPGGAIDLGESLPQAAVRETLEETGIRCEITGLAGTYTDPRHVILYTSNGEVRQEFSIVLTARYVEGSLRESEESREVRWVPRGEIGSLAMDRSMRMRIEHFLAGTGLPHIG</sequence>
<accession>A0A840NZ66</accession>
<dbReference type="PROSITE" id="PS51462">
    <property type="entry name" value="NUDIX"/>
    <property type="match status" value="1"/>
</dbReference>
<organism evidence="6 7">
    <name type="scientific">Thermocatellispora tengchongensis</name>
    <dbReference type="NCBI Taxonomy" id="1073253"/>
    <lineage>
        <taxon>Bacteria</taxon>
        <taxon>Bacillati</taxon>
        <taxon>Actinomycetota</taxon>
        <taxon>Actinomycetes</taxon>
        <taxon>Streptosporangiales</taxon>
        <taxon>Streptosporangiaceae</taxon>
        <taxon>Thermocatellispora</taxon>
    </lineage>
</organism>
<dbReference type="SUPFAM" id="SSF55811">
    <property type="entry name" value="Nudix"/>
    <property type="match status" value="1"/>
</dbReference>
<evidence type="ECO:0000256" key="4">
    <source>
        <dbReference type="RuleBase" id="RU003476"/>
    </source>
</evidence>
<protein>
    <submittedName>
        <fullName evidence="6">ADP-ribose pyrophosphatase YjhB (NUDIX family)</fullName>
    </submittedName>
</protein>
<dbReference type="PANTHER" id="PTHR43046:SF16">
    <property type="entry name" value="ADP-RIBOSE PYROPHOSPHATASE YJHB-RELATED"/>
    <property type="match status" value="1"/>
</dbReference>
<evidence type="ECO:0000259" key="5">
    <source>
        <dbReference type="PROSITE" id="PS51462"/>
    </source>
</evidence>
<dbReference type="GO" id="GO:0016787">
    <property type="term" value="F:hydrolase activity"/>
    <property type="evidence" value="ECO:0007669"/>
    <property type="project" value="UniProtKB-KW"/>
</dbReference>
<gene>
    <name evidence="6" type="ORF">HNP84_003930</name>
</gene>
<dbReference type="PROSITE" id="PS00893">
    <property type="entry name" value="NUDIX_BOX"/>
    <property type="match status" value="1"/>
</dbReference>
<dbReference type="EMBL" id="JACHGN010000007">
    <property type="protein sequence ID" value="MBB5134204.1"/>
    <property type="molecule type" value="Genomic_DNA"/>
</dbReference>
<dbReference type="PRINTS" id="PR00502">
    <property type="entry name" value="NUDIXFAMILY"/>
</dbReference>
<evidence type="ECO:0000256" key="2">
    <source>
        <dbReference type="ARBA" id="ARBA00005582"/>
    </source>
</evidence>
<dbReference type="InterPro" id="IPR000086">
    <property type="entry name" value="NUDIX_hydrolase_dom"/>
</dbReference>
<name>A0A840NZ66_9ACTN</name>
<dbReference type="Pfam" id="PF00293">
    <property type="entry name" value="NUDIX"/>
    <property type="match status" value="1"/>
</dbReference>
<evidence type="ECO:0000313" key="6">
    <source>
        <dbReference type="EMBL" id="MBB5134204.1"/>
    </source>
</evidence>
<feature type="domain" description="Nudix hydrolase" evidence="5">
    <location>
        <begin position="18"/>
        <end position="149"/>
    </location>
</feature>